<evidence type="ECO:0000313" key="2">
    <source>
        <dbReference type="Proteomes" id="UP000279470"/>
    </source>
</evidence>
<dbReference type="EMBL" id="RXFM01000111">
    <property type="protein sequence ID" value="RST62349.1"/>
    <property type="molecule type" value="Genomic_DNA"/>
</dbReference>
<name>A0A429XEG5_9RICK</name>
<dbReference type="RefSeq" id="WP_126045228.1">
    <property type="nucleotide sequence ID" value="NZ_RXFM01000111.1"/>
</dbReference>
<protein>
    <submittedName>
        <fullName evidence="1">Uncharacterized protein</fullName>
    </submittedName>
</protein>
<reference evidence="2" key="1">
    <citation type="submission" date="2018-11" db="EMBL/GenBank/DDBJ databases">
        <title>Phylogenetic, genomic, and biogeographic characterization of a novel and ubiquitous marine invertebrate-associated Rickettsiales parasite, Candidatus Marinoinvertebrata rohwerii, gen. nov., sp. nov.</title>
        <authorList>
            <person name="Klinges J.G."/>
            <person name="Rosales S.M."/>
            <person name="Mcminds R."/>
            <person name="Shaver E.C."/>
            <person name="Shantz A."/>
            <person name="Peters E.C."/>
            <person name="Burkepile D.E."/>
            <person name="Silliman B.R."/>
            <person name="Vega Thurber R.L."/>
        </authorList>
    </citation>
    <scope>NUCLEOTIDE SEQUENCE [LARGE SCALE GENOMIC DNA]</scope>
    <source>
        <strain evidence="2">a_cerv_44</strain>
    </source>
</reference>
<comment type="caution">
    <text evidence="1">The sequence shown here is derived from an EMBL/GenBank/DDBJ whole genome shotgun (WGS) entry which is preliminary data.</text>
</comment>
<evidence type="ECO:0000313" key="1">
    <source>
        <dbReference type="EMBL" id="RST62349.1"/>
    </source>
</evidence>
<organism evidence="1 2">
    <name type="scientific">Candidatus Aquarickettsia rohweri</name>
    <dbReference type="NCBI Taxonomy" id="2602574"/>
    <lineage>
        <taxon>Bacteria</taxon>
        <taxon>Pseudomonadati</taxon>
        <taxon>Pseudomonadota</taxon>
        <taxon>Alphaproteobacteria</taxon>
        <taxon>Rickettsiales</taxon>
        <taxon>Candidatus Midichloriaceae</taxon>
        <taxon>Candidatus Aquarickettsia</taxon>
    </lineage>
</organism>
<accession>A0A429XEG5</accession>
<gene>
    <name evidence="1" type="ORF">EIC27_06360</name>
</gene>
<proteinExistence type="predicted"/>
<sequence length="162" mass="18560">MIEWEGMDDEVTILLKGSNLRESEVLKAGLMLGYSDLYIDYRIHSVLSYFSKISTGGYLSYEVLKSKLYYTRKISEVDHIDYCKVLADMEDKNAGRFLAAIDVANMDTKKILCQHQQQQQKHEENYLKLVDMIGKLQTDAPIIGDKICDAYTDMLSCPNLDI</sequence>
<dbReference type="Proteomes" id="UP000279470">
    <property type="component" value="Unassembled WGS sequence"/>
</dbReference>
<dbReference type="AlphaFoldDB" id="A0A429XEG5"/>
<keyword evidence="2" id="KW-1185">Reference proteome</keyword>